<feature type="compositionally biased region" description="Basic and acidic residues" evidence="1">
    <location>
        <begin position="28"/>
        <end position="47"/>
    </location>
</feature>
<organism evidence="2 3">
    <name type="scientific">Leifsonella bigeumensis</name>
    <dbReference type="NCBI Taxonomy" id="433643"/>
    <lineage>
        <taxon>Bacteria</taxon>
        <taxon>Bacillati</taxon>
        <taxon>Actinomycetota</taxon>
        <taxon>Actinomycetes</taxon>
        <taxon>Micrococcales</taxon>
        <taxon>Microbacteriaceae</taxon>
        <taxon>Leifsonella</taxon>
    </lineage>
</organism>
<proteinExistence type="predicted"/>
<name>A0ABP7F7I9_9MICO</name>
<keyword evidence="3" id="KW-1185">Reference proteome</keyword>
<evidence type="ECO:0000313" key="2">
    <source>
        <dbReference type="EMBL" id="GAA3733022.1"/>
    </source>
</evidence>
<sequence length="57" mass="6079">MSDKRDKPGVNPKDFLRALLNVSREDAAEVREVADVKAKPDAQREKGGSPNADAGAS</sequence>
<dbReference type="EMBL" id="BAABAE010000002">
    <property type="protein sequence ID" value="GAA3733022.1"/>
    <property type="molecule type" value="Genomic_DNA"/>
</dbReference>
<protein>
    <submittedName>
        <fullName evidence="2">Uncharacterized protein</fullName>
    </submittedName>
</protein>
<comment type="caution">
    <text evidence="2">The sequence shown here is derived from an EMBL/GenBank/DDBJ whole genome shotgun (WGS) entry which is preliminary data.</text>
</comment>
<feature type="region of interest" description="Disordered" evidence="1">
    <location>
        <begin position="28"/>
        <end position="57"/>
    </location>
</feature>
<evidence type="ECO:0000313" key="3">
    <source>
        <dbReference type="Proteomes" id="UP001501004"/>
    </source>
</evidence>
<reference evidence="3" key="1">
    <citation type="journal article" date="2019" name="Int. J. Syst. Evol. Microbiol.">
        <title>The Global Catalogue of Microorganisms (GCM) 10K type strain sequencing project: providing services to taxonomists for standard genome sequencing and annotation.</title>
        <authorList>
            <consortium name="The Broad Institute Genomics Platform"/>
            <consortium name="The Broad Institute Genome Sequencing Center for Infectious Disease"/>
            <person name="Wu L."/>
            <person name="Ma J."/>
        </authorList>
    </citation>
    <scope>NUCLEOTIDE SEQUENCE [LARGE SCALE GENOMIC DNA]</scope>
    <source>
        <strain evidence="3">JCM 16949</strain>
    </source>
</reference>
<accession>A0ABP7F7I9</accession>
<gene>
    <name evidence="2" type="ORF">GCM10022239_06670</name>
</gene>
<dbReference type="Proteomes" id="UP001501004">
    <property type="component" value="Unassembled WGS sequence"/>
</dbReference>
<evidence type="ECO:0000256" key="1">
    <source>
        <dbReference type="SAM" id="MobiDB-lite"/>
    </source>
</evidence>